<dbReference type="PROSITE" id="PS50832">
    <property type="entry name" value="S1_IF1_TYPE"/>
    <property type="match status" value="1"/>
</dbReference>
<dbReference type="GO" id="GO:0005634">
    <property type="term" value="C:nucleus"/>
    <property type="evidence" value="ECO:0007669"/>
    <property type="project" value="TreeGrafter"/>
</dbReference>
<sequence>MSRTTKRKHVLREVLQDDFSTPTENQQIVKVLRSRGNNLHEVESTDKSVFLVSMPTKFRNNMWVKRGDYILVEPIEEGNKVKAEMVRILTNVHIKYFKKDKVWPKEFDEKAPEESDEDDLFVNTNRWGSDSDSSDTDCSDSDSCDESYTSDTNTRLEVKEK</sequence>
<name>A0AAV8XVK2_9CUCU</name>
<dbReference type="EMBL" id="JANEYF010002731">
    <property type="protein sequence ID" value="KAJ8942911.1"/>
    <property type="molecule type" value="Genomic_DNA"/>
</dbReference>
<organism evidence="8 9">
    <name type="scientific">Rhamnusium bicolor</name>
    <dbReference type="NCBI Taxonomy" id="1586634"/>
    <lineage>
        <taxon>Eukaryota</taxon>
        <taxon>Metazoa</taxon>
        <taxon>Ecdysozoa</taxon>
        <taxon>Arthropoda</taxon>
        <taxon>Hexapoda</taxon>
        <taxon>Insecta</taxon>
        <taxon>Pterygota</taxon>
        <taxon>Neoptera</taxon>
        <taxon>Endopterygota</taxon>
        <taxon>Coleoptera</taxon>
        <taxon>Polyphaga</taxon>
        <taxon>Cucujiformia</taxon>
        <taxon>Chrysomeloidea</taxon>
        <taxon>Cerambycidae</taxon>
        <taxon>Lepturinae</taxon>
        <taxon>Rhagiini</taxon>
        <taxon>Rhamnusium</taxon>
    </lineage>
</organism>
<feature type="compositionally biased region" description="Acidic residues" evidence="6">
    <location>
        <begin position="132"/>
        <end position="145"/>
    </location>
</feature>
<dbReference type="AlphaFoldDB" id="A0AAV8XVK2"/>
<keyword evidence="5" id="KW-0396">Initiation factor</keyword>
<evidence type="ECO:0000313" key="8">
    <source>
        <dbReference type="EMBL" id="KAJ8942911.1"/>
    </source>
</evidence>
<proteinExistence type="inferred from homology"/>
<evidence type="ECO:0000256" key="6">
    <source>
        <dbReference type="SAM" id="MobiDB-lite"/>
    </source>
</evidence>
<feature type="region of interest" description="Disordered" evidence="6">
    <location>
        <begin position="108"/>
        <end position="161"/>
    </location>
</feature>
<keyword evidence="9" id="KW-1185">Reference proteome</keyword>
<evidence type="ECO:0000256" key="1">
    <source>
        <dbReference type="ARBA" id="ARBA00007340"/>
    </source>
</evidence>
<evidence type="ECO:0000256" key="2">
    <source>
        <dbReference type="ARBA" id="ARBA00020989"/>
    </source>
</evidence>
<dbReference type="InterPro" id="IPR039294">
    <property type="entry name" value="EIF1AD"/>
</dbReference>
<dbReference type="GO" id="GO:0003743">
    <property type="term" value="F:translation initiation factor activity"/>
    <property type="evidence" value="ECO:0007669"/>
    <property type="project" value="UniProtKB-UniRule"/>
</dbReference>
<evidence type="ECO:0000256" key="3">
    <source>
        <dbReference type="ARBA" id="ARBA00022884"/>
    </source>
</evidence>
<reference evidence="8" key="1">
    <citation type="journal article" date="2023" name="Insect Mol. Biol.">
        <title>Genome sequencing provides insights into the evolution of gene families encoding plant cell wall-degrading enzymes in longhorned beetles.</title>
        <authorList>
            <person name="Shin N.R."/>
            <person name="Okamura Y."/>
            <person name="Kirsch R."/>
            <person name="Pauchet Y."/>
        </authorList>
    </citation>
    <scope>NUCLEOTIDE SEQUENCE</scope>
    <source>
        <strain evidence="8">RBIC_L_NR</strain>
    </source>
</reference>
<keyword evidence="3" id="KW-0694">RNA-binding</keyword>
<gene>
    <name evidence="8" type="ORF">NQ314_009886</name>
</gene>
<evidence type="ECO:0000313" key="9">
    <source>
        <dbReference type="Proteomes" id="UP001162156"/>
    </source>
</evidence>
<feature type="domain" description="S1-like" evidence="7">
    <location>
        <begin position="5"/>
        <end position="90"/>
    </location>
</feature>
<comment type="similarity">
    <text evidence="1">Belongs to the EIF1AD family.</text>
</comment>
<evidence type="ECO:0000256" key="5">
    <source>
        <dbReference type="PROSITE-ProRule" id="PRU00181"/>
    </source>
</evidence>
<dbReference type="InterPro" id="IPR012340">
    <property type="entry name" value="NA-bd_OB-fold"/>
</dbReference>
<dbReference type="Gene3D" id="2.40.50.140">
    <property type="entry name" value="Nucleic acid-binding proteins"/>
    <property type="match status" value="1"/>
</dbReference>
<dbReference type="PANTHER" id="PTHR21641">
    <property type="entry name" value="TRANSLATION INITIATION FACTOR-RELATED"/>
    <property type="match status" value="1"/>
</dbReference>
<protein>
    <recommendedName>
        <fullName evidence="2">Probable RNA-binding protein EIF1AD</fullName>
    </recommendedName>
    <alternativeName>
        <fullName evidence="4">Eukaryotic translation initiation factor 1A domain-containing protein</fullName>
    </alternativeName>
</protein>
<dbReference type="Proteomes" id="UP001162156">
    <property type="component" value="Unassembled WGS sequence"/>
</dbReference>
<comment type="caution">
    <text evidence="8">The sequence shown here is derived from an EMBL/GenBank/DDBJ whole genome shotgun (WGS) entry which is preliminary data.</text>
</comment>
<dbReference type="SUPFAM" id="SSF50249">
    <property type="entry name" value="Nucleic acid-binding proteins"/>
    <property type="match status" value="1"/>
</dbReference>
<dbReference type="InterPro" id="IPR001253">
    <property type="entry name" value="TIF_eIF-1A"/>
</dbReference>
<dbReference type="GO" id="GO:0003723">
    <property type="term" value="F:RNA binding"/>
    <property type="evidence" value="ECO:0007669"/>
    <property type="project" value="UniProtKB-KW"/>
</dbReference>
<dbReference type="SMART" id="SM00652">
    <property type="entry name" value="eIF1a"/>
    <property type="match status" value="1"/>
</dbReference>
<dbReference type="InterPro" id="IPR006196">
    <property type="entry name" value="RNA-binding_domain_S1_IF1"/>
</dbReference>
<dbReference type="PANTHER" id="PTHR21641:SF0">
    <property type="entry name" value="RNA-BINDING PROTEIN EIF1AD-RELATED"/>
    <property type="match status" value="1"/>
</dbReference>
<accession>A0AAV8XVK2</accession>
<evidence type="ECO:0000259" key="7">
    <source>
        <dbReference type="PROSITE" id="PS50832"/>
    </source>
</evidence>
<dbReference type="Pfam" id="PF01176">
    <property type="entry name" value="eIF-1a"/>
    <property type="match status" value="1"/>
</dbReference>
<evidence type="ECO:0000256" key="4">
    <source>
        <dbReference type="ARBA" id="ARBA00031998"/>
    </source>
</evidence>
<keyword evidence="5" id="KW-0648">Protein biosynthesis</keyword>